<evidence type="ECO:0000313" key="2">
    <source>
        <dbReference type="Proteomes" id="UP000198723"/>
    </source>
</evidence>
<dbReference type="STRING" id="1138170.GA0061105_102249"/>
<dbReference type="AlphaFoldDB" id="A0A1C3XYF1"/>
<dbReference type="RefSeq" id="WP_167358524.1">
    <property type="nucleotide sequence ID" value="NZ_FMAJ01000002.1"/>
</dbReference>
<dbReference type="EMBL" id="FMAJ01000002">
    <property type="protein sequence ID" value="SCB57260.1"/>
    <property type="molecule type" value="Genomic_DNA"/>
</dbReference>
<proteinExistence type="predicted"/>
<name>A0A1C3XYF1_9HYPH</name>
<accession>A0A1C3XYF1</accession>
<protein>
    <submittedName>
        <fullName evidence="1">Uncharacterized protein</fullName>
    </submittedName>
</protein>
<sequence length="53" mass="5926">MSNEIERFLERQDEAVAALFLENKSDELTDILVAALEEALEILLEAAPAETLH</sequence>
<evidence type="ECO:0000313" key="1">
    <source>
        <dbReference type="EMBL" id="SCB57260.1"/>
    </source>
</evidence>
<dbReference type="Proteomes" id="UP000198723">
    <property type="component" value="Unassembled WGS sequence"/>
</dbReference>
<reference evidence="1 2" key="1">
    <citation type="submission" date="2016-08" db="EMBL/GenBank/DDBJ databases">
        <authorList>
            <person name="Seilhamer J.J."/>
        </authorList>
    </citation>
    <scope>NUCLEOTIDE SEQUENCE [LARGE SCALE GENOMIC DNA]</scope>
    <source>
        <strain evidence="1 2">HBR26</strain>
    </source>
</reference>
<organism evidence="1 2">
    <name type="scientific">Rhizobium aethiopicum</name>
    <dbReference type="NCBI Taxonomy" id="1138170"/>
    <lineage>
        <taxon>Bacteria</taxon>
        <taxon>Pseudomonadati</taxon>
        <taxon>Pseudomonadota</taxon>
        <taxon>Alphaproteobacteria</taxon>
        <taxon>Hyphomicrobiales</taxon>
        <taxon>Rhizobiaceae</taxon>
        <taxon>Rhizobium/Agrobacterium group</taxon>
        <taxon>Rhizobium</taxon>
    </lineage>
</organism>
<gene>
    <name evidence="1" type="ORF">GA0061105_102249</name>
</gene>